<dbReference type="EMBL" id="JNBS01000370">
    <property type="protein sequence ID" value="OQS06149.1"/>
    <property type="molecule type" value="Genomic_DNA"/>
</dbReference>
<gene>
    <name evidence="3" type="ORF">THRCLA_01787</name>
</gene>
<protein>
    <submittedName>
        <fullName evidence="3">Uncharacterized protein</fullName>
    </submittedName>
</protein>
<dbReference type="OrthoDB" id="76132at2759"/>
<feature type="compositionally biased region" description="Polar residues" evidence="1">
    <location>
        <begin position="228"/>
        <end position="242"/>
    </location>
</feature>
<dbReference type="Proteomes" id="UP000243217">
    <property type="component" value="Unassembled WGS sequence"/>
</dbReference>
<dbReference type="AlphaFoldDB" id="A0A1W0A7I0"/>
<reference evidence="3 4" key="1">
    <citation type="journal article" date="2014" name="Genome Biol. Evol.">
        <title>The secreted proteins of Achlya hypogyna and Thraustotheca clavata identify the ancestral oomycete secretome and reveal gene acquisitions by horizontal gene transfer.</title>
        <authorList>
            <person name="Misner I."/>
            <person name="Blouin N."/>
            <person name="Leonard G."/>
            <person name="Richards T.A."/>
            <person name="Lane C.E."/>
        </authorList>
    </citation>
    <scope>NUCLEOTIDE SEQUENCE [LARGE SCALE GENOMIC DNA]</scope>
    <source>
        <strain evidence="3 4">ATCC 34112</strain>
    </source>
</reference>
<comment type="caution">
    <text evidence="3">The sequence shown here is derived from an EMBL/GenBank/DDBJ whole genome shotgun (WGS) entry which is preliminary data.</text>
</comment>
<feature type="region of interest" description="Disordered" evidence="1">
    <location>
        <begin position="165"/>
        <end position="185"/>
    </location>
</feature>
<evidence type="ECO:0000256" key="1">
    <source>
        <dbReference type="SAM" id="MobiDB-lite"/>
    </source>
</evidence>
<keyword evidence="2" id="KW-1133">Transmembrane helix</keyword>
<accession>A0A1W0A7I0</accession>
<sequence length="242" mass="26559">MASHEAVNATGNGIMETTIPVESPSVTTISEASSSPSQRESILLTLCIVGGVWIVIVVALVVFRYQRKQRKRMEEASHVVGIECGSIDTMVTVHHFPVQSLPLSQRSMTISDPKQHQQHLSLPRLRTNEDEDRIDYHTVTFIGTPGTNSTMLTVTYHESIIQSEPSPPLLEELGPDDDYHSDGEESGAIFYSMSQNGSIDSYMHRSHGFGRSWANSNQSGGSAASSSDGYFTMSSTQLPQLR</sequence>
<evidence type="ECO:0000256" key="2">
    <source>
        <dbReference type="SAM" id="Phobius"/>
    </source>
</evidence>
<proteinExistence type="predicted"/>
<evidence type="ECO:0000313" key="4">
    <source>
        <dbReference type="Proteomes" id="UP000243217"/>
    </source>
</evidence>
<evidence type="ECO:0000313" key="3">
    <source>
        <dbReference type="EMBL" id="OQS06149.1"/>
    </source>
</evidence>
<keyword evidence="2" id="KW-0812">Transmembrane</keyword>
<organism evidence="3 4">
    <name type="scientific">Thraustotheca clavata</name>
    <dbReference type="NCBI Taxonomy" id="74557"/>
    <lineage>
        <taxon>Eukaryota</taxon>
        <taxon>Sar</taxon>
        <taxon>Stramenopiles</taxon>
        <taxon>Oomycota</taxon>
        <taxon>Saprolegniomycetes</taxon>
        <taxon>Saprolegniales</taxon>
        <taxon>Achlyaceae</taxon>
        <taxon>Thraustotheca</taxon>
    </lineage>
</organism>
<feature type="transmembrane region" description="Helical" evidence="2">
    <location>
        <begin position="42"/>
        <end position="63"/>
    </location>
</feature>
<feature type="region of interest" description="Disordered" evidence="1">
    <location>
        <begin position="205"/>
        <end position="242"/>
    </location>
</feature>
<keyword evidence="2" id="KW-0472">Membrane</keyword>
<keyword evidence="4" id="KW-1185">Reference proteome</keyword>
<feature type="compositionally biased region" description="Low complexity" evidence="1">
    <location>
        <begin position="212"/>
        <end position="227"/>
    </location>
</feature>
<name>A0A1W0A7I0_9STRA</name>